<dbReference type="InterPro" id="IPR036390">
    <property type="entry name" value="WH_DNA-bd_sf"/>
</dbReference>
<evidence type="ECO:0000256" key="2">
    <source>
        <dbReference type="ARBA" id="ARBA00023125"/>
    </source>
</evidence>
<keyword evidence="2" id="KW-0238">DNA-binding</keyword>
<keyword evidence="3" id="KW-0804">Transcription</keyword>
<sequence length="269" mass="29634">MQVDGFAAAPQPKRKREPCLKSIFAAKVDLPYGGRSESMNSEILRPGSKPTRASNVSIALKQAILEGRLKPGEKVNLDRLRAEHGVSLSPMREAISRLVADWLVVFEDQRGYRIAPISAENLSEVTRMRADLEALALGQAITAADLEWESRVMADRHRLSRAPDAERQEVARRLHSTMVEGCGMPMLREVCARLADLQSRYCAILGHEPTDGEREALCAVAASAVARDAELAPAMLRRHIERHGATMAARLPTILQRQDAEVRSNGGEN</sequence>
<dbReference type="SMART" id="SM00895">
    <property type="entry name" value="FCD"/>
    <property type="match status" value="1"/>
</dbReference>
<name>A0ABW3IUX2_9RHOB</name>
<dbReference type="InterPro" id="IPR000524">
    <property type="entry name" value="Tscrpt_reg_HTH_GntR"/>
</dbReference>
<dbReference type="PANTHER" id="PTHR43537">
    <property type="entry name" value="TRANSCRIPTIONAL REGULATOR, GNTR FAMILY"/>
    <property type="match status" value="1"/>
</dbReference>
<feature type="domain" description="HTH gntR-type" evidence="4">
    <location>
        <begin position="50"/>
        <end position="117"/>
    </location>
</feature>
<evidence type="ECO:0000256" key="3">
    <source>
        <dbReference type="ARBA" id="ARBA00023163"/>
    </source>
</evidence>
<organism evidence="5 6">
    <name type="scientific">Tropicimonas aquimaris</name>
    <dbReference type="NCBI Taxonomy" id="914152"/>
    <lineage>
        <taxon>Bacteria</taxon>
        <taxon>Pseudomonadati</taxon>
        <taxon>Pseudomonadota</taxon>
        <taxon>Alphaproteobacteria</taxon>
        <taxon>Rhodobacterales</taxon>
        <taxon>Roseobacteraceae</taxon>
        <taxon>Tropicimonas</taxon>
    </lineage>
</organism>
<dbReference type="EMBL" id="JBHTJT010000049">
    <property type="protein sequence ID" value="MFD0981879.1"/>
    <property type="molecule type" value="Genomic_DNA"/>
</dbReference>
<proteinExistence type="predicted"/>
<gene>
    <name evidence="5" type="ORF">ACFQ2S_19785</name>
</gene>
<evidence type="ECO:0000313" key="6">
    <source>
        <dbReference type="Proteomes" id="UP001597108"/>
    </source>
</evidence>
<dbReference type="Proteomes" id="UP001597108">
    <property type="component" value="Unassembled WGS sequence"/>
</dbReference>
<dbReference type="Gene3D" id="1.10.10.10">
    <property type="entry name" value="Winged helix-like DNA-binding domain superfamily/Winged helix DNA-binding domain"/>
    <property type="match status" value="1"/>
</dbReference>
<reference evidence="6" key="1">
    <citation type="journal article" date="2019" name="Int. J. Syst. Evol. Microbiol.">
        <title>The Global Catalogue of Microorganisms (GCM) 10K type strain sequencing project: providing services to taxonomists for standard genome sequencing and annotation.</title>
        <authorList>
            <consortium name="The Broad Institute Genomics Platform"/>
            <consortium name="The Broad Institute Genome Sequencing Center for Infectious Disease"/>
            <person name="Wu L."/>
            <person name="Ma J."/>
        </authorList>
    </citation>
    <scope>NUCLEOTIDE SEQUENCE [LARGE SCALE GENOMIC DNA]</scope>
    <source>
        <strain evidence="6">CCUG 60524</strain>
    </source>
</reference>
<keyword evidence="1" id="KW-0805">Transcription regulation</keyword>
<evidence type="ECO:0000259" key="4">
    <source>
        <dbReference type="PROSITE" id="PS50949"/>
    </source>
</evidence>
<protein>
    <submittedName>
        <fullName evidence="5">GntR family transcriptional regulator</fullName>
    </submittedName>
</protein>
<dbReference type="SMART" id="SM00345">
    <property type="entry name" value="HTH_GNTR"/>
    <property type="match status" value="1"/>
</dbReference>
<dbReference type="SUPFAM" id="SSF46785">
    <property type="entry name" value="Winged helix' DNA-binding domain"/>
    <property type="match status" value="1"/>
</dbReference>
<accession>A0ABW3IUX2</accession>
<dbReference type="InterPro" id="IPR011711">
    <property type="entry name" value="GntR_C"/>
</dbReference>
<dbReference type="Gene3D" id="1.20.120.530">
    <property type="entry name" value="GntR ligand-binding domain-like"/>
    <property type="match status" value="1"/>
</dbReference>
<dbReference type="Pfam" id="PF07729">
    <property type="entry name" value="FCD"/>
    <property type="match status" value="1"/>
</dbReference>
<evidence type="ECO:0000313" key="5">
    <source>
        <dbReference type="EMBL" id="MFD0981879.1"/>
    </source>
</evidence>
<dbReference type="InterPro" id="IPR008920">
    <property type="entry name" value="TF_FadR/GntR_C"/>
</dbReference>
<dbReference type="RefSeq" id="WP_386077158.1">
    <property type="nucleotide sequence ID" value="NZ_JBHTJT010000049.1"/>
</dbReference>
<comment type="caution">
    <text evidence="5">The sequence shown here is derived from an EMBL/GenBank/DDBJ whole genome shotgun (WGS) entry which is preliminary data.</text>
</comment>
<dbReference type="InterPro" id="IPR036388">
    <property type="entry name" value="WH-like_DNA-bd_sf"/>
</dbReference>
<dbReference type="PROSITE" id="PS50949">
    <property type="entry name" value="HTH_GNTR"/>
    <property type="match status" value="1"/>
</dbReference>
<evidence type="ECO:0000256" key="1">
    <source>
        <dbReference type="ARBA" id="ARBA00023015"/>
    </source>
</evidence>
<dbReference type="Pfam" id="PF00392">
    <property type="entry name" value="GntR"/>
    <property type="match status" value="1"/>
</dbReference>
<dbReference type="SUPFAM" id="SSF48008">
    <property type="entry name" value="GntR ligand-binding domain-like"/>
    <property type="match status" value="1"/>
</dbReference>
<keyword evidence="6" id="KW-1185">Reference proteome</keyword>
<dbReference type="PANTHER" id="PTHR43537:SF20">
    <property type="entry name" value="HTH-TYPE TRANSCRIPTIONAL REPRESSOR GLAR"/>
    <property type="match status" value="1"/>
</dbReference>